<evidence type="ECO:0000256" key="14">
    <source>
        <dbReference type="ARBA" id="ARBA00033245"/>
    </source>
</evidence>
<dbReference type="NCBIfam" id="NF002899">
    <property type="entry name" value="PRK03449.1"/>
    <property type="match status" value="1"/>
</dbReference>
<comment type="function">
    <text evidence="11">Required for the insertion and/or proper folding and/or complex formation of integral membrane proteins into the membrane. Involved in integration of membrane proteins that insert both dependently and independently of the Sec translocase complex, as well as at least some lipoproteins. Aids folding of multispanning membrane proteins.</text>
</comment>
<organism evidence="20 21">
    <name type="scientific">Corynebacterium doosanense CAU 212 = DSM 45436</name>
    <dbReference type="NCBI Taxonomy" id="558173"/>
    <lineage>
        <taxon>Bacteria</taxon>
        <taxon>Bacillati</taxon>
        <taxon>Actinomycetota</taxon>
        <taxon>Actinomycetes</taxon>
        <taxon>Mycobacteriales</taxon>
        <taxon>Corynebacteriaceae</taxon>
        <taxon>Corynebacterium</taxon>
    </lineage>
</organism>
<dbReference type="HOGENOM" id="CLU_036138_3_0_11"/>
<feature type="transmembrane region" description="Helical" evidence="18">
    <location>
        <begin position="99"/>
        <end position="119"/>
    </location>
</feature>
<evidence type="ECO:0000256" key="18">
    <source>
        <dbReference type="SAM" id="Phobius"/>
    </source>
</evidence>
<evidence type="ECO:0000313" key="20">
    <source>
        <dbReference type="EMBL" id="AIT62118.1"/>
    </source>
</evidence>
<dbReference type="InterPro" id="IPR001708">
    <property type="entry name" value="YidC/ALB3/OXA1/COX18"/>
</dbReference>
<dbReference type="RefSeq" id="WP_018022379.1">
    <property type="nucleotide sequence ID" value="NZ_AQUX01000007.1"/>
</dbReference>
<evidence type="ECO:0000256" key="5">
    <source>
        <dbReference type="ARBA" id="ARBA00022475"/>
    </source>
</evidence>
<keyword evidence="7" id="KW-0653">Protein transport</keyword>
<keyword evidence="6 16" id="KW-0812">Transmembrane</keyword>
<evidence type="ECO:0000256" key="3">
    <source>
        <dbReference type="ARBA" id="ARBA00015325"/>
    </source>
</evidence>
<feature type="transmembrane region" description="Helical" evidence="18">
    <location>
        <begin position="31"/>
        <end position="53"/>
    </location>
</feature>
<feature type="domain" description="Membrane insertase YidC/Oxa/ALB C-terminal" evidence="19">
    <location>
        <begin position="33"/>
        <end position="283"/>
    </location>
</feature>
<dbReference type="GO" id="GO:0005886">
    <property type="term" value="C:plasma membrane"/>
    <property type="evidence" value="ECO:0007669"/>
    <property type="project" value="UniProtKB-SubCell"/>
</dbReference>
<dbReference type="InterPro" id="IPR047196">
    <property type="entry name" value="YidC_ALB_C"/>
</dbReference>
<evidence type="ECO:0000256" key="12">
    <source>
        <dbReference type="ARBA" id="ARBA00026028"/>
    </source>
</evidence>
<evidence type="ECO:0000256" key="7">
    <source>
        <dbReference type="ARBA" id="ARBA00022927"/>
    </source>
</evidence>
<keyword evidence="10" id="KW-0143">Chaperone</keyword>
<dbReference type="OrthoDB" id="9780552at2"/>
<name>A0A097IJ30_9CORY</name>
<evidence type="ECO:0000256" key="11">
    <source>
        <dbReference type="ARBA" id="ARBA00025034"/>
    </source>
</evidence>
<comment type="similarity">
    <text evidence="2">Belongs to the OXA1/ALB3/YidC family. Type 1 subfamily.</text>
</comment>
<reference evidence="20 21" key="1">
    <citation type="submission" date="2013-09" db="EMBL/GenBank/DDBJ databases">
        <title>Complete genome sequence of Corynebacterium doosanense CAU 212(T) (=DSM 45436(T)), isolated from activated sludge.</title>
        <authorList>
            <person name="Schaffert L."/>
            <person name="Albersmeier A."/>
            <person name="Kalinowski J."/>
            <person name="Ruckert C."/>
        </authorList>
    </citation>
    <scope>NUCLEOTIDE SEQUENCE [LARGE SCALE GENOMIC DNA]</scope>
    <source>
        <strain evidence="20 21">CAU 212</strain>
    </source>
</reference>
<evidence type="ECO:0000313" key="21">
    <source>
        <dbReference type="Proteomes" id="UP000029914"/>
    </source>
</evidence>
<keyword evidence="21" id="KW-1185">Reference proteome</keyword>
<dbReference type="InterPro" id="IPR028055">
    <property type="entry name" value="YidC/Oxa/ALB_C"/>
</dbReference>
<dbReference type="PANTHER" id="PTHR12428">
    <property type="entry name" value="OXA1"/>
    <property type="match status" value="1"/>
</dbReference>
<evidence type="ECO:0000256" key="1">
    <source>
        <dbReference type="ARBA" id="ARBA00004651"/>
    </source>
</evidence>
<evidence type="ECO:0000256" key="10">
    <source>
        <dbReference type="ARBA" id="ARBA00023186"/>
    </source>
</evidence>
<keyword evidence="5" id="KW-1003">Cell membrane</keyword>
<dbReference type="AlphaFoldDB" id="A0A097IJ30"/>
<keyword evidence="4" id="KW-0813">Transport</keyword>
<evidence type="ECO:0000256" key="8">
    <source>
        <dbReference type="ARBA" id="ARBA00022989"/>
    </source>
</evidence>
<keyword evidence="8 18" id="KW-1133">Transmembrane helix</keyword>
<evidence type="ECO:0000259" key="19">
    <source>
        <dbReference type="Pfam" id="PF02096"/>
    </source>
</evidence>
<dbReference type="PANTHER" id="PTHR12428:SF65">
    <property type="entry name" value="CYTOCHROME C OXIDASE ASSEMBLY PROTEIN COX18, MITOCHONDRIAL"/>
    <property type="match status" value="1"/>
</dbReference>
<dbReference type="Pfam" id="PF02096">
    <property type="entry name" value="60KD_IMP"/>
    <property type="match status" value="1"/>
</dbReference>
<keyword evidence="9 18" id="KW-0472">Membrane</keyword>
<feature type="compositionally biased region" description="Polar residues" evidence="17">
    <location>
        <begin position="327"/>
        <end position="336"/>
    </location>
</feature>
<evidence type="ECO:0000256" key="6">
    <source>
        <dbReference type="ARBA" id="ARBA00022692"/>
    </source>
</evidence>
<dbReference type="NCBIfam" id="TIGR03592">
    <property type="entry name" value="yidC_oxa1_cterm"/>
    <property type="match status" value="1"/>
</dbReference>
<protein>
    <recommendedName>
        <fullName evidence="3">Membrane protein insertase YidC</fullName>
    </recommendedName>
    <alternativeName>
        <fullName evidence="15">Foldase YidC</fullName>
    </alternativeName>
    <alternativeName>
        <fullName evidence="14">Membrane integrase YidC</fullName>
    </alternativeName>
    <alternativeName>
        <fullName evidence="13">Membrane protein YidC</fullName>
    </alternativeName>
</protein>
<evidence type="ECO:0000256" key="13">
    <source>
        <dbReference type="ARBA" id="ARBA00031538"/>
    </source>
</evidence>
<evidence type="ECO:0000256" key="15">
    <source>
        <dbReference type="ARBA" id="ARBA00033342"/>
    </source>
</evidence>
<dbReference type="EMBL" id="CP006764">
    <property type="protein sequence ID" value="AIT62118.1"/>
    <property type="molecule type" value="Genomic_DNA"/>
</dbReference>
<dbReference type="Proteomes" id="UP000029914">
    <property type="component" value="Chromosome"/>
</dbReference>
<dbReference type="eggNOG" id="COG0706">
    <property type="taxonomic scope" value="Bacteria"/>
</dbReference>
<sequence>MLNFIYYPISAVMRFWREVLTFAGMPHDSGVTWLLAIVLLTATVKAILTYPTVRSIRSSRRMQEITPKIQAVRERYKNDKTKLAEETQKIYKEAGFNPLASCLPMLVQLPVFLGIFHVIRSFNRTGTQFGAPGLTVEQNRETANYFFTVDDVQSFLDARIFGVPLSSFMNMPAEQFRAFNDASFGRPDIVMVAVPFVILIALFTHLNARYTLGRQKQRQASGKQAAPTGDNAEMMAMQQNMMGSMMLWVMPAMTIATGFIWPIGLLAYMLTNTLWTFVQTRLTYGVMDREEEKEDAIKREKAQATAPAPGARKVDNRTKKQRRQDALRNQGSTSAEVQELIDAAAEQPVQDLPAVDRAAAQRARSQAKKKRK</sequence>
<dbReference type="GO" id="GO:0015031">
    <property type="term" value="P:protein transport"/>
    <property type="evidence" value="ECO:0007669"/>
    <property type="project" value="UniProtKB-KW"/>
</dbReference>
<evidence type="ECO:0000256" key="2">
    <source>
        <dbReference type="ARBA" id="ARBA00010527"/>
    </source>
</evidence>
<evidence type="ECO:0000256" key="17">
    <source>
        <dbReference type="SAM" id="MobiDB-lite"/>
    </source>
</evidence>
<dbReference type="STRING" id="558173.CDOO_13235"/>
<dbReference type="CDD" id="cd20070">
    <property type="entry name" value="5TM_YidC_Alb3"/>
    <property type="match status" value="1"/>
</dbReference>
<evidence type="ECO:0000256" key="9">
    <source>
        <dbReference type="ARBA" id="ARBA00023136"/>
    </source>
</evidence>
<gene>
    <name evidence="20" type="ORF">CDOO_13235</name>
</gene>
<dbReference type="GO" id="GO:0051205">
    <property type="term" value="P:protein insertion into membrane"/>
    <property type="evidence" value="ECO:0007669"/>
    <property type="project" value="TreeGrafter"/>
</dbReference>
<feature type="transmembrane region" description="Helical" evidence="18">
    <location>
        <begin position="245"/>
        <end position="270"/>
    </location>
</feature>
<feature type="compositionally biased region" description="Basic and acidic residues" evidence="17">
    <location>
        <begin position="312"/>
        <end position="326"/>
    </location>
</feature>
<comment type="subunit">
    <text evidence="12">Interacts with the Sec translocase complex via SecD. Specifically interacts with transmembrane segments of nascent integral membrane proteins during membrane integration.</text>
</comment>
<evidence type="ECO:0000256" key="16">
    <source>
        <dbReference type="RuleBase" id="RU003945"/>
    </source>
</evidence>
<dbReference type="GO" id="GO:0032977">
    <property type="term" value="F:membrane insertase activity"/>
    <property type="evidence" value="ECO:0007669"/>
    <property type="project" value="InterPro"/>
</dbReference>
<evidence type="ECO:0000256" key="4">
    <source>
        <dbReference type="ARBA" id="ARBA00022448"/>
    </source>
</evidence>
<dbReference type="KEGG" id="cdo:CDOO_13235"/>
<accession>A0A097IJ30</accession>
<comment type="subcellular location">
    <subcellularLocation>
        <location evidence="1">Cell membrane</location>
        <topology evidence="1">Multi-pass membrane protein</topology>
    </subcellularLocation>
    <subcellularLocation>
        <location evidence="16">Membrane</location>
        <topology evidence="16">Multi-pass membrane protein</topology>
    </subcellularLocation>
</comment>
<feature type="region of interest" description="Disordered" evidence="17">
    <location>
        <begin position="295"/>
        <end position="372"/>
    </location>
</feature>
<proteinExistence type="inferred from homology"/>
<feature type="transmembrane region" description="Helical" evidence="18">
    <location>
        <begin position="189"/>
        <end position="208"/>
    </location>
</feature>